<name>A0A6L5X210_9FIRM</name>
<evidence type="ECO:0000313" key="2">
    <source>
        <dbReference type="EMBL" id="MSS14240.1"/>
    </source>
</evidence>
<dbReference type="Pfam" id="PF09992">
    <property type="entry name" value="NAGPA"/>
    <property type="match status" value="1"/>
</dbReference>
<comment type="caution">
    <text evidence="2">The sequence shown here is derived from an EMBL/GenBank/DDBJ whole genome shotgun (WGS) entry which is preliminary data.</text>
</comment>
<evidence type="ECO:0000313" key="3">
    <source>
        <dbReference type="Proteomes" id="UP000481852"/>
    </source>
</evidence>
<dbReference type="RefSeq" id="WP_154523625.1">
    <property type="nucleotide sequence ID" value="NZ_VULZ01000003.1"/>
</dbReference>
<organism evidence="2 3">
    <name type="scientific">Porcincola intestinalis</name>
    <dbReference type="NCBI Taxonomy" id="2606632"/>
    <lineage>
        <taxon>Bacteria</taxon>
        <taxon>Bacillati</taxon>
        <taxon>Bacillota</taxon>
        <taxon>Clostridia</taxon>
        <taxon>Lachnospirales</taxon>
        <taxon>Lachnospiraceae</taxon>
        <taxon>Porcincola</taxon>
    </lineage>
</organism>
<accession>A0A6L5X210</accession>
<dbReference type="InterPro" id="IPR018711">
    <property type="entry name" value="NAGPA"/>
</dbReference>
<evidence type="ECO:0000259" key="1">
    <source>
        <dbReference type="Pfam" id="PF09992"/>
    </source>
</evidence>
<sequence>MKRKKRWWGIWARGAVTAFSLFVALDTFVIPASYSSVKASDSTLFSELESRAAAESTAATATESTAAAAAESTATAATVAESTAVATADSDVVTASAGGLSGTSLGTAKTDDYSITVTKYQEYDTAIYVADITVSSAEIIKTALADDTYGKNITAYTSTIASENQAVLAINGDYYGAQESGYVIRNGVAYRETSDGEDILVLYADGSMKVLDSDDVTVQELLDQGVWQAWSFGPGLLSDGEVTVGENTEVSRAMNSNPRTAIGQIDDNHYVFVVSDGRTDESKGLSLYELAEFMESLGCRTAYNLDGGGSSTMYFNGSVINNPTTNGRIKERAVSDIVYIG</sequence>
<proteinExistence type="predicted"/>
<dbReference type="PANTHER" id="PTHR40446:SF2">
    <property type="entry name" value="N-ACETYLGLUCOSAMINE-1-PHOSPHODIESTER ALPHA-N-ACETYLGLUCOSAMINIDASE"/>
    <property type="match status" value="1"/>
</dbReference>
<dbReference type="AlphaFoldDB" id="A0A6L5X210"/>
<keyword evidence="2" id="KW-0378">Hydrolase</keyword>
<protein>
    <submittedName>
        <fullName evidence="2">Phosphodiester glycosidase family protein</fullName>
    </submittedName>
</protein>
<dbReference type="GO" id="GO:0016798">
    <property type="term" value="F:hydrolase activity, acting on glycosyl bonds"/>
    <property type="evidence" value="ECO:0007669"/>
    <property type="project" value="UniProtKB-KW"/>
</dbReference>
<reference evidence="2 3" key="1">
    <citation type="submission" date="2019-08" db="EMBL/GenBank/DDBJ databases">
        <title>In-depth cultivation of the pig gut microbiome towards novel bacterial diversity and tailored functional studies.</title>
        <authorList>
            <person name="Wylensek D."/>
            <person name="Hitch T.C.A."/>
            <person name="Clavel T."/>
        </authorList>
    </citation>
    <scope>NUCLEOTIDE SEQUENCE [LARGE SCALE GENOMIC DNA]</scope>
    <source>
        <strain evidence="2 3">Oil+RF-744-WCA-WT-11</strain>
    </source>
</reference>
<dbReference type="PANTHER" id="PTHR40446">
    <property type="entry name" value="N-ACETYLGLUCOSAMINE-1-PHOSPHODIESTER ALPHA-N-ACETYLGLUCOSAMINIDASE"/>
    <property type="match status" value="1"/>
</dbReference>
<dbReference type="EMBL" id="VULZ01000003">
    <property type="protein sequence ID" value="MSS14240.1"/>
    <property type="molecule type" value="Genomic_DNA"/>
</dbReference>
<keyword evidence="3" id="KW-1185">Reference proteome</keyword>
<dbReference type="Proteomes" id="UP000481852">
    <property type="component" value="Unassembled WGS sequence"/>
</dbReference>
<feature type="domain" description="Phosphodiester glycosidase" evidence="1">
    <location>
        <begin position="164"/>
        <end position="340"/>
    </location>
</feature>
<gene>
    <name evidence="2" type="ORF">FYJ35_04140</name>
</gene>
<keyword evidence="2" id="KW-0326">Glycosidase</keyword>